<proteinExistence type="predicted"/>
<evidence type="ECO:0000313" key="2">
    <source>
        <dbReference type="Proteomes" id="UP001168524"/>
    </source>
</evidence>
<dbReference type="RefSeq" id="WP_267980157.1">
    <property type="nucleotide sequence ID" value="NZ_JAPQKF010000002.1"/>
</dbReference>
<accession>A0ABT7WMI6</accession>
<gene>
    <name evidence="1" type="ORF">QTA56_06545</name>
</gene>
<name>A0ABT7WMI6_9GAMM</name>
<protein>
    <submittedName>
        <fullName evidence="1">Uncharacterized protein</fullName>
    </submittedName>
</protein>
<sequence>MNARLEQNIIEQLHQLDDAHLHKVLEFIEQIKPQSPELPKITGLFAHLNVDDTELDKEVAQLKCERQNSLKLLSDTL</sequence>
<keyword evidence="2" id="KW-1185">Reference proteome</keyword>
<reference evidence="1" key="1">
    <citation type="submission" date="2023-06" db="EMBL/GenBank/DDBJ databases">
        <title>Two novel species of Acinetobacter isolated from motorbike repairing workshop in Vietnam.</title>
        <authorList>
            <person name="Le N.T.T."/>
        </authorList>
    </citation>
    <scope>NUCLEOTIDE SEQUENCE</scope>
    <source>
        <strain evidence="1">VNH17</strain>
    </source>
</reference>
<dbReference type="Proteomes" id="UP001168524">
    <property type="component" value="Unassembled WGS sequence"/>
</dbReference>
<organism evidence="1 2">
    <name type="scientific">Acinetobacter thutiue</name>
    <dbReference type="NCBI Taxonomy" id="2998078"/>
    <lineage>
        <taxon>Bacteria</taxon>
        <taxon>Pseudomonadati</taxon>
        <taxon>Pseudomonadota</taxon>
        <taxon>Gammaproteobacteria</taxon>
        <taxon>Moraxellales</taxon>
        <taxon>Moraxellaceae</taxon>
        <taxon>Acinetobacter</taxon>
    </lineage>
</organism>
<comment type="caution">
    <text evidence="1">The sequence shown here is derived from an EMBL/GenBank/DDBJ whole genome shotgun (WGS) entry which is preliminary data.</text>
</comment>
<evidence type="ECO:0000313" key="1">
    <source>
        <dbReference type="EMBL" id="MDN0013901.1"/>
    </source>
</evidence>
<dbReference type="EMBL" id="JAUDZE010000002">
    <property type="protein sequence ID" value="MDN0013901.1"/>
    <property type="molecule type" value="Genomic_DNA"/>
</dbReference>